<evidence type="ECO:0000313" key="2">
    <source>
        <dbReference type="Proteomes" id="UP000887013"/>
    </source>
</evidence>
<dbReference type="AlphaFoldDB" id="A0A8X6IEJ3"/>
<comment type="caution">
    <text evidence="1">The sequence shown here is derived from an EMBL/GenBank/DDBJ whole genome shotgun (WGS) entry which is preliminary data.</text>
</comment>
<sequence length="107" mass="12132">MESDKLKRSSKLQFDKEIRRNIQMAHSSLDYIPEPFIPKMPPDNNRFFLNLLQSSSKKEDPKILKQKGLDTINLFSKDNMAVAYSDDSSDKSLNTGGVAASYMTAEL</sequence>
<evidence type="ECO:0000313" key="1">
    <source>
        <dbReference type="EMBL" id="GFS42739.1"/>
    </source>
</evidence>
<gene>
    <name evidence="1" type="ORF">NPIL_468441</name>
</gene>
<dbReference type="Proteomes" id="UP000887013">
    <property type="component" value="Unassembled WGS sequence"/>
</dbReference>
<proteinExistence type="predicted"/>
<keyword evidence="2" id="KW-1185">Reference proteome</keyword>
<accession>A0A8X6IEJ3</accession>
<protein>
    <submittedName>
        <fullName evidence="1">Uncharacterized protein</fullName>
    </submittedName>
</protein>
<reference evidence="1" key="1">
    <citation type="submission" date="2020-08" db="EMBL/GenBank/DDBJ databases">
        <title>Multicomponent nature underlies the extraordinary mechanical properties of spider dragline silk.</title>
        <authorList>
            <person name="Kono N."/>
            <person name="Nakamura H."/>
            <person name="Mori M."/>
            <person name="Yoshida Y."/>
            <person name="Ohtoshi R."/>
            <person name="Malay A.D."/>
            <person name="Moran D.A.P."/>
            <person name="Tomita M."/>
            <person name="Numata K."/>
            <person name="Arakawa K."/>
        </authorList>
    </citation>
    <scope>NUCLEOTIDE SEQUENCE</scope>
</reference>
<organism evidence="1 2">
    <name type="scientific">Nephila pilipes</name>
    <name type="common">Giant wood spider</name>
    <name type="synonym">Nephila maculata</name>
    <dbReference type="NCBI Taxonomy" id="299642"/>
    <lineage>
        <taxon>Eukaryota</taxon>
        <taxon>Metazoa</taxon>
        <taxon>Ecdysozoa</taxon>
        <taxon>Arthropoda</taxon>
        <taxon>Chelicerata</taxon>
        <taxon>Arachnida</taxon>
        <taxon>Araneae</taxon>
        <taxon>Araneomorphae</taxon>
        <taxon>Entelegynae</taxon>
        <taxon>Araneoidea</taxon>
        <taxon>Nephilidae</taxon>
        <taxon>Nephila</taxon>
    </lineage>
</organism>
<dbReference type="EMBL" id="BMAW01044078">
    <property type="protein sequence ID" value="GFS42739.1"/>
    <property type="molecule type" value="Genomic_DNA"/>
</dbReference>
<name>A0A8X6IEJ3_NEPPI</name>